<dbReference type="SUPFAM" id="SSF53474">
    <property type="entry name" value="alpha/beta-Hydrolases"/>
    <property type="match status" value="1"/>
</dbReference>
<dbReference type="EMBL" id="JAAIVB010000085">
    <property type="protein sequence ID" value="NEX64855.1"/>
    <property type="molecule type" value="Genomic_DNA"/>
</dbReference>
<reference evidence="2 3" key="1">
    <citation type="submission" date="2020-02" db="EMBL/GenBank/DDBJ databases">
        <authorList>
            <person name="Kim M.K."/>
        </authorList>
    </citation>
    <scope>NUCLEOTIDE SEQUENCE [LARGE SCALE GENOMIC DNA]</scope>
    <source>
        <strain evidence="2 3">17J57-3</strain>
    </source>
</reference>
<evidence type="ECO:0000313" key="2">
    <source>
        <dbReference type="EMBL" id="NEX64855.1"/>
    </source>
</evidence>
<dbReference type="RefSeq" id="WP_163968771.1">
    <property type="nucleotide sequence ID" value="NZ_JAAIVB010000085.1"/>
</dbReference>
<dbReference type="PANTHER" id="PTHR42972">
    <property type="entry name" value="TOL-PAL SYSTEM PROTEIN TOLB"/>
    <property type="match status" value="1"/>
</dbReference>
<keyword evidence="3" id="KW-1185">Reference proteome</keyword>
<dbReference type="Proteomes" id="UP000482155">
    <property type="component" value="Unassembled WGS sequence"/>
</dbReference>
<sequence>MKRIASHLMAATLSMAAFSASAVVSLPSLNVDTTNITVSGLSSGGVMAINLGYAYSATFKGVGIFAATPYTCQYSFPYGSCQNNNVITSSMLATMQNTIDNWSGGAIDDKANVAKQKIYLFTGTKDNTVGVNPMLAVQQQYANNGVPSVNLIQAANTGHVFPTDFTSAGNNPCSTSFTPYISNCSYDGAKAVLTQFYGTLQARNNAPAAANYREFNQREFTANLGMADTGWVYVPATCAAGAQCKLHVAMHGCTQNYATIGDKFIKNTGYTRWADTNNMIVLFPQALADANSYATVASGTQSNSNACWDTVGFYGFNYAQKSGVQLSAIKAMVDRLSAGFR</sequence>
<dbReference type="AlphaFoldDB" id="A0A6B3SYI2"/>
<evidence type="ECO:0000256" key="1">
    <source>
        <dbReference type="SAM" id="SignalP"/>
    </source>
</evidence>
<dbReference type="PANTHER" id="PTHR42972:SF8">
    <property type="entry name" value="POLYHYDROXYBUTYRATE DEPOLYMERASE"/>
    <property type="match status" value="1"/>
</dbReference>
<proteinExistence type="predicted"/>
<dbReference type="InterPro" id="IPR029058">
    <property type="entry name" value="AB_hydrolase_fold"/>
</dbReference>
<feature type="chain" id="PRO_5025392344" evidence="1">
    <location>
        <begin position="23"/>
        <end position="341"/>
    </location>
</feature>
<dbReference type="Gene3D" id="3.40.50.1820">
    <property type="entry name" value="alpha/beta hydrolase"/>
    <property type="match status" value="2"/>
</dbReference>
<evidence type="ECO:0000313" key="3">
    <source>
        <dbReference type="Proteomes" id="UP000482155"/>
    </source>
</evidence>
<comment type="caution">
    <text evidence="2">The sequence shown here is derived from an EMBL/GenBank/DDBJ whole genome shotgun (WGS) entry which is preliminary data.</text>
</comment>
<gene>
    <name evidence="2" type="ORF">G3574_27555</name>
</gene>
<protein>
    <submittedName>
        <fullName evidence="2">Uncharacterized protein</fullName>
    </submittedName>
</protein>
<name>A0A6B3SYI2_9BURK</name>
<feature type="signal peptide" evidence="1">
    <location>
        <begin position="1"/>
        <end position="22"/>
    </location>
</feature>
<accession>A0A6B3SYI2</accession>
<keyword evidence="1" id="KW-0732">Signal</keyword>
<organism evidence="2 3">
    <name type="scientific">Noviherbaspirillum galbum</name>
    <dbReference type="NCBI Taxonomy" id="2709383"/>
    <lineage>
        <taxon>Bacteria</taxon>
        <taxon>Pseudomonadati</taxon>
        <taxon>Pseudomonadota</taxon>
        <taxon>Betaproteobacteria</taxon>
        <taxon>Burkholderiales</taxon>
        <taxon>Oxalobacteraceae</taxon>
        <taxon>Noviherbaspirillum</taxon>
    </lineage>
</organism>